<keyword evidence="4" id="KW-1185">Reference proteome</keyword>
<proteinExistence type="predicted"/>
<dbReference type="InterPro" id="IPR001789">
    <property type="entry name" value="Sig_transdc_resp-reg_receiver"/>
</dbReference>
<sequence>MTSLHSPPSYAVFVLSGSRLLVSRLIRTLQTMDGFRLMGHAKDGVSGLLAIQRDRPDAVLYELPACRPLPLDVLSALRAQDAPPQVIALTDSMALAVRQACLTAGATHCFDKTLEYDRLRATLYGLRMEKQRGRLPAR</sequence>
<feature type="domain" description="Response regulatory" evidence="2">
    <location>
        <begin position="11"/>
        <end position="127"/>
    </location>
</feature>
<evidence type="ECO:0000259" key="2">
    <source>
        <dbReference type="PROSITE" id="PS50110"/>
    </source>
</evidence>
<protein>
    <recommendedName>
        <fullName evidence="2">Response regulatory domain-containing protein</fullName>
    </recommendedName>
</protein>
<reference evidence="3 4" key="1">
    <citation type="submission" date="2021-08" db="EMBL/GenBank/DDBJ databases">
        <authorList>
            <person name="Peeters C."/>
        </authorList>
    </citation>
    <scope>NUCLEOTIDE SEQUENCE [LARGE SCALE GENOMIC DNA]</scope>
    <source>
        <strain evidence="3 4">LMG 21510</strain>
    </source>
</reference>
<comment type="caution">
    <text evidence="1">Lacks conserved residue(s) required for the propagation of feature annotation.</text>
</comment>
<comment type="caution">
    <text evidence="3">The sequence shown here is derived from an EMBL/GenBank/DDBJ whole genome shotgun (WGS) entry which is preliminary data.</text>
</comment>
<organism evidence="3 4">
    <name type="scientific">Cupriavidus respiraculi</name>
    <dbReference type="NCBI Taxonomy" id="195930"/>
    <lineage>
        <taxon>Bacteria</taxon>
        <taxon>Pseudomonadati</taxon>
        <taxon>Pseudomonadota</taxon>
        <taxon>Betaproteobacteria</taxon>
        <taxon>Burkholderiales</taxon>
        <taxon>Burkholderiaceae</taxon>
        <taxon>Cupriavidus</taxon>
    </lineage>
</organism>
<evidence type="ECO:0000256" key="1">
    <source>
        <dbReference type="PROSITE-ProRule" id="PRU00169"/>
    </source>
</evidence>
<dbReference type="Proteomes" id="UP000721236">
    <property type="component" value="Unassembled WGS sequence"/>
</dbReference>
<dbReference type="EMBL" id="CAJZAH010000001">
    <property type="protein sequence ID" value="CAG9166606.1"/>
    <property type="molecule type" value="Genomic_DNA"/>
</dbReference>
<dbReference type="PROSITE" id="PS50110">
    <property type="entry name" value="RESPONSE_REGULATORY"/>
    <property type="match status" value="1"/>
</dbReference>
<name>A0ABM8WGW0_9BURK</name>
<evidence type="ECO:0000313" key="3">
    <source>
        <dbReference type="EMBL" id="CAG9166606.1"/>
    </source>
</evidence>
<dbReference type="RefSeq" id="WP_224039331.1">
    <property type="nucleotide sequence ID" value="NZ_CAJZAH010000001.1"/>
</dbReference>
<dbReference type="Pfam" id="PF00072">
    <property type="entry name" value="Response_reg"/>
    <property type="match status" value="1"/>
</dbReference>
<dbReference type="Gene3D" id="3.40.50.2300">
    <property type="match status" value="1"/>
</dbReference>
<dbReference type="InterPro" id="IPR011006">
    <property type="entry name" value="CheY-like_superfamily"/>
</dbReference>
<evidence type="ECO:0000313" key="4">
    <source>
        <dbReference type="Proteomes" id="UP000721236"/>
    </source>
</evidence>
<dbReference type="SUPFAM" id="SSF52172">
    <property type="entry name" value="CheY-like"/>
    <property type="match status" value="1"/>
</dbReference>
<gene>
    <name evidence="3" type="ORF">LMG21510_00453</name>
</gene>
<accession>A0ABM8WGW0</accession>